<dbReference type="Pfam" id="PF02653">
    <property type="entry name" value="BPD_transp_2"/>
    <property type="match status" value="1"/>
</dbReference>
<evidence type="ECO:0000313" key="11">
    <source>
        <dbReference type="EMBL" id="GAA2045892.1"/>
    </source>
</evidence>
<accession>A0ABN2UYY5</accession>
<name>A0ABN2UYY5_9MICO</name>
<dbReference type="GO" id="GO:0005524">
    <property type="term" value="F:ATP binding"/>
    <property type="evidence" value="ECO:0007669"/>
    <property type="project" value="UniProtKB-KW"/>
</dbReference>
<reference evidence="11 12" key="1">
    <citation type="journal article" date="2019" name="Int. J. Syst. Evol. Microbiol.">
        <title>The Global Catalogue of Microorganisms (GCM) 10K type strain sequencing project: providing services to taxonomists for standard genome sequencing and annotation.</title>
        <authorList>
            <consortium name="The Broad Institute Genomics Platform"/>
            <consortium name="The Broad Institute Genome Sequencing Center for Infectious Disease"/>
            <person name="Wu L."/>
            <person name="Ma J."/>
        </authorList>
    </citation>
    <scope>NUCLEOTIDE SEQUENCE [LARGE SCALE GENOMIC DNA]</scope>
    <source>
        <strain evidence="11 12">JCM 15672</strain>
    </source>
</reference>
<feature type="transmembrane region" description="Helical" evidence="9">
    <location>
        <begin position="143"/>
        <end position="161"/>
    </location>
</feature>
<feature type="transmembrane region" description="Helical" evidence="9">
    <location>
        <begin position="59"/>
        <end position="79"/>
    </location>
</feature>
<keyword evidence="2" id="KW-0813">Transport</keyword>
<dbReference type="CDD" id="cd06581">
    <property type="entry name" value="TM_PBP1_LivM_like"/>
    <property type="match status" value="1"/>
</dbReference>
<keyword evidence="6 11" id="KW-0067">ATP-binding</keyword>
<comment type="caution">
    <text evidence="11">The sequence shown here is derived from an EMBL/GenBank/DDBJ whole genome shotgun (WGS) entry which is preliminary data.</text>
</comment>
<proteinExistence type="predicted"/>
<dbReference type="EMBL" id="BAAAPW010000008">
    <property type="protein sequence ID" value="GAA2045892.1"/>
    <property type="molecule type" value="Genomic_DNA"/>
</dbReference>
<dbReference type="Proteomes" id="UP001501196">
    <property type="component" value="Unassembled WGS sequence"/>
</dbReference>
<evidence type="ECO:0000313" key="12">
    <source>
        <dbReference type="Proteomes" id="UP001501196"/>
    </source>
</evidence>
<dbReference type="Pfam" id="PF12399">
    <property type="entry name" value="BCA_ABC_TP_C"/>
    <property type="match status" value="1"/>
</dbReference>
<organism evidence="11 12">
    <name type="scientific">Agromyces tropicus</name>
    <dbReference type="NCBI Taxonomy" id="555371"/>
    <lineage>
        <taxon>Bacteria</taxon>
        <taxon>Bacillati</taxon>
        <taxon>Actinomycetota</taxon>
        <taxon>Actinomycetes</taxon>
        <taxon>Micrococcales</taxon>
        <taxon>Microbacteriaceae</taxon>
        <taxon>Agromyces</taxon>
    </lineage>
</organism>
<evidence type="ECO:0000256" key="2">
    <source>
        <dbReference type="ARBA" id="ARBA00022448"/>
    </source>
</evidence>
<dbReference type="InterPro" id="IPR003593">
    <property type="entry name" value="AAA+_ATPase"/>
</dbReference>
<evidence type="ECO:0000256" key="9">
    <source>
        <dbReference type="SAM" id="Phobius"/>
    </source>
</evidence>
<keyword evidence="3" id="KW-1003">Cell membrane</keyword>
<keyword evidence="4 9" id="KW-0812">Transmembrane</keyword>
<feature type="transmembrane region" description="Helical" evidence="9">
    <location>
        <begin position="91"/>
        <end position="108"/>
    </location>
</feature>
<feature type="transmembrane region" description="Helical" evidence="9">
    <location>
        <begin position="317"/>
        <end position="334"/>
    </location>
</feature>
<dbReference type="RefSeq" id="WP_344378664.1">
    <property type="nucleotide sequence ID" value="NZ_BAAAPW010000008.1"/>
</dbReference>
<keyword evidence="5" id="KW-0547">Nucleotide-binding</keyword>
<dbReference type="PROSITE" id="PS50893">
    <property type="entry name" value="ABC_TRANSPORTER_2"/>
    <property type="match status" value="1"/>
</dbReference>
<evidence type="ECO:0000256" key="8">
    <source>
        <dbReference type="ARBA" id="ARBA00023136"/>
    </source>
</evidence>
<keyword evidence="12" id="KW-1185">Reference proteome</keyword>
<evidence type="ECO:0000256" key="3">
    <source>
        <dbReference type="ARBA" id="ARBA00022475"/>
    </source>
</evidence>
<dbReference type="InterPro" id="IPR027417">
    <property type="entry name" value="P-loop_NTPase"/>
</dbReference>
<evidence type="ECO:0000256" key="4">
    <source>
        <dbReference type="ARBA" id="ARBA00022692"/>
    </source>
</evidence>
<feature type="transmembrane region" description="Helical" evidence="9">
    <location>
        <begin position="236"/>
        <end position="256"/>
    </location>
</feature>
<dbReference type="Pfam" id="PF00005">
    <property type="entry name" value="ABC_tran"/>
    <property type="match status" value="1"/>
</dbReference>
<dbReference type="InterPro" id="IPR001851">
    <property type="entry name" value="ABC_transp_permease"/>
</dbReference>
<evidence type="ECO:0000256" key="1">
    <source>
        <dbReference type="ARBA" id="ARBA00004651"/>
    </source>
</evidence>
<sequence length="648" mass="69067">MSIDKGSAYTTNLPTPPAAPTSAVPLWARPRTIRIATTIVLSASAIVLLLFPLSPSRSAQNTVIIALVFAIGAVGLNIVTGYTGYLSLSQFAFVGIGAYTVAILARAWPDVSPFAWVPIGGLLAAAMACILGLVTYRSRGPSFVIITIAFLFLVQFIAIEWDELTNGTAGITMPLPDWPREWGNWPFHLALVVLLGLSLLMSWWIRRTKFGLGLIAIREDEGKAGTVGVTAPVYKLLAFGASALFVGMAGGVYAYYLGFVDPVNMFSILFSVQIVLSVILGGRGTLFGPVLGAFLIEPLNTFANNVSFGVIQGGGNLRLVMFGSLLLLLVVLLPEGIVPSLKALVERARAKGRVGLSGARLAPLSSSTTPAVTTERAPAHPGPARALLEVRGLSKSFGGNHAVDDCTFTVPEGSITALIGPNGSGKTTVFNLVSGTLLADRGEILLDGERVDRVAPWGRAHRGVGRTFQITRLFREMTVLENIVTPLRSFSIPRLGVPAVSGAEASRAMELLDFVGLAAYRDVRAGSLSYGQQKLIELAQVLMLDPKLIMLDEPAGGINPTLIERMGDLIRDLNRQGKTFLLVEHNMPFVLGLCDPIRVLAKGHVIAEGDPDRIQKDPAVIDAYLGDDYLLERKPAPAAGLVTEGSTR</sequence>
<evidence type="ECO:0000256" key="6">
    <source>
        <dbReference type="ARBA" id="ARBA00022840"/>
    </source>
</evidence>
<evidence type="ECO:0000259" key="10">
    <source>
        <dbReference type="PROSITE" id="PS50893"/>
    </source>
</evidence>
<feature type="domain" description="ABC transporter" evidence="10">
    <location>
        <begin position="388"/>
        <end position="627"/>
    </location>
</feature>
<feature type="transmembrane region" description="Helical" evidence="9">
    <location>
        <begin position="35"/>
        <end position="53"/>
    </location>
</feature>
<dbReference type="PANTHER" id="PTHR45772:SF9">
    <property type="entry name" value="CONSERVED COMPONENT OF ABC TRANSPORTER FOR NATURAL AMINO ACIDS"/>
    <property type="match status" value="1"/>
</dbReference>
<dbReference type="InterPro" id="IPR003439">
    <property type="entry name" value="ABC_transporter-like_ATP-bd"/>
</dbReference>
<dbReference type="InterPro" id="IPR032823">
    <property type="entry name" value="BCA_ABC_TP_C"/>
</dbReference>
<gene>
    <name evidence="11" type="ORF">GCM10009819_36870</name>
</gene>
<feature type="transmembrane region" description="Helical" evidence="9">
    <location>
        <begin position="185"/>
        <end position="205"/>
    </location>
</feature>
<feature type="transmembrane region" description="Helical" evidence="9">
    <location>
        <begin position="268"/>
        <end position="296"/>
    </location>
</feature>
<comment type="subcellular location">
    <subcellularLocation>
        <location evidence="1">Cell membrane</location>
        <topology evidence="1">Multi-pass membrane protein</topology>
    </subcellularLocation>
</comment>
<dbReference type="CDD" id="cd03219">
    <property type="entry name" value="ABC_Mj1267_LivG_branched"/>
    <property type="match status" value="1"/>
</dbReference>
<protein>
    <submittedName>
        <fullName evidence="11">Branched-chain amino acid ABC transporter ATP-binding protein/permease</fullName>
    </submittedName>
</protein>
<dbReference type="SUPFAM" id="SSF52540">
    <property type="entry name" value="P-loop containing nucleoside triphosphate hydrolases"/>
    <property type="match status" value="1"/>
</dbReference>
<feature type="transmembrane region" description="Helical" evidence="9">
    <location>
        <begin position="114"/>
        <end position="136"/>
    </location>
</feature>
<evidence type="ECO:0000256" key="7">
    <source>
        <dbReference type="ARBA" id="ARBA00022989"/>
    </source>
</evidence>
<dbReference type="PANTHER" id="PTHR45772">
    <property type="entry name" value="CONSERVED COMPONENT OF ABC TRANSPORTER FOR NATURAL AMINO ACIDS-RELATED"/>
    <property type="match status" value="1"/>
</dbReference>
<dbReference type="InterPro" id="IPR051120">
    <property type="entry name" value="ABC_AA/LPS_Transport"/>
</dbReference>
<dbReference type="SMART" id="SM00382">
    <property type="entry name" value="AAA"/>
    <property type="match status" value="1"/>
</dbReference>
<dbReference type="PROSITE" id="PS00211">
    <property type="entry name" value="ABC_TRANSPORTER_1"/>
    <property type="match status" value="1"/>
</dbReference>
<dbReference type="Gene3D" id="3.40.50.300">
    <property type="entry name" value="P-loop containing nucleotide triphosphate hydrolases"/>
    <property type="match status" value="1"/>
</dbReference>
<dbReference type="InterPro" id="IPR043428">
    <property type="entry name" value="LivM-like"/>
</dbReference>
<dbReference type="InterPro" id="IPR017871">
    <property type="entry name" value="ABC_transporter-like_CS"/>
</dbReference>
<keyword evidence="8 9" id="KW-0472">Membrane</keyword>
<keyword evidence="7 9" id="KW-1133">Transmembrane helix</keyword>
<evidence type="ECO:0000256" key="5">
    <source>
        <dbReference type="ARBA" id="ARBA00022741"/>
    </source>
</evidence>